<dbReference type="Pfam" id="PF13579">
    <property type="entry name" value="Glyco_trans_4_4"/>
    <property type="match status" value="1"/>
</dbReference>
<organism evidence="4">
    <name type="scientific">uncultured Gemmatimonadota bacterium</name>
    <dbReference type="NCBI Taxonomy" id="203437"/>
    <lineage>
        <taxon>Bacteria</taxon>
        <taxon>Pseudomonadati</taxon>
        <taxon>Gemmatimonadota</taxon>
        <taxon>environmental samples</taxon>
    </lineage>
</organism>
<dbReference type="Gene3D" id="3.40.50.2000">
    <property type="entry name" value="Glycogen Phosphorylase B"/>
    <property type="match status" value="3"/>
</dbReference>
<evidence type="ECO:0000259" key="3">
    <source>
        <dbReference type="Pfam" id="PF13579"/>
    </source>
</evidence>
<dbReference type="InterPro" id="IPR028098">
    <property type="entry name" value="Glyco_trans_4-like_N"/>
</dbReference>
<name>A0A6J4KM33_9BACT</name>
<dbReference type="PANTHER" id="PTHR12526:SF510">
    <property type="entry name" value="D-INOSITOL 3-PHOSPHATE GLYCOSYLTRANSFERASE"/>
    <property type="match status" value="1"/>
</dbReference>
<evidence type="ECO:0000256" key="1">
    <source>
        <dbReference type="ARBA" id="ARBA00022676"/>
    </source>
</evidence>
<dbReference type="PANTHER" id="PTHR12526">
    <property type="entry name" value="GLYCOSYLTRANSFERASE"/>
    <property type="match status" value="1"/>
</dbReference>
<dbReference type="GO" id="GO:0016757">
    <property type="term" value="F:glycosyltransferase activity"/>
    <property type="evidence" value="ECO:0007669"/>
    <property type="project" value="UniProtKB-KW"/>
</dbReference>
<protein>
    <submittedName>
        <fullName evidence="4">Glycosyl transferase, group 1</fullName>
    </submittedName>
</protein>
<feature type="domain" description="Glycosyltransferase subfamily 4-like N-terminal" evidence="3">
    <location>
        <begin position="17"/>
        <end position="139"/>
    </location>
</feature>
<dbReference type="Pfam" id="PF13692">
    <property type="entry name" value="Glyco_trans_1_4"/>
    <property type="match status" value="1"/>
</dbReference>
<sequence>MKIIVTVHQFLPDFSSGTELIALGIAKELQGRGHDVTVVTGFADPRPLRDEERFDRYSYEGLRVERFRHSAHPMGDQHVVTELTYDNRLFARAFDRLLAEVEPDVVHFVHLARLSAALVGPCVARGIPTVFTATDFWPVCPYSQLRLAGNEICDGPDALGLNCIRHFASNMSGHPISVPGIASRAPGWMLELGVRAALGSRLPMAPAFVAEVKALVERQPFPRRQLNLIDRVLAPSRIMERKLTEGGIDADRVEFLPYGINVEGMTRRDDRGSDPVLRLGFIGSVAEHKGVEVAVNAVKRLHPSFPVELSIHGAPGENAVYQAYYRHIQALAETDARITVHPPFHNREVKRVLAGLDALIVPSLWHENTPLVVYEAFAAGCPVIASRVEGIAEVVRHEENGLLFGAGDSVSLAGAIARVARDRPFLRALASRTRPPLSVPGHVSRLEEIYGELLGARELADGVHAAV</sequence>
<dbReference type="AlphaFoldDB" id="A0A6J4KM33"/>
<dbReference type="EMBL" id="CADCTV010000226">
    <property type="protein sequence ID" value="CAA9309592.1"/>
    <property type="molecule type" value="Genomic_DNA"/>
</dbReference>
<accession>A0A6J4KM33</accession>
<evidence type="ECO:0000313" key="4">
    <source>
        <dbReference type="EMBL" id="CAA9309592.1"/>
    </source>
</evidence>
<keyword evidence="2 4" id="KW-0808">Transferase</keyword>
<reference evidence="4" key="1">
    <citation type="submission" date="2020-02" db="EMBL/GenBank/DDBJ databases">
        <authorList>
            <person name="Meier V. D."/>
        </authorList>
    </citation>
    <scope>NUCLEOTIDE SEQUENCE</scope>
    <source>
        <strain evidence="4">AVDCRST_MAG89</strain>
    </source>
</reference>
<gene>
    <name evidence="4" type="ORF">AVDCRST_MAG89-1031</name>
</gene>
<evidence type="ECO:0000256" key="2">
    <source>
        <dbReference type="ARBA" id="ARBA00022679"/>
    </source>
</evidence>
<dbReference type="CDD" id="cd03823">
    <property type="entry name" value="GT4_ExpE7-like"/>
    <property type="match status" value="1"/>
</dbReference>
<dbReference type="SUPFAM" id="SSF53756">
    <property type="entry name" value="UDP-Glycosyltransferase/glycogen phosphorylase"/>
    <property type="match status" value="1"/>
</dbReference>
<proteinExistence type="predicted"/>
<keyword evidence="1" id="KW-0328">Glycosyltransferase</keyword>